<dbReference type="InterPro" id="IPR039497">
    <property type="entry name" value="CC144C-like_CC_dom"/>
</dbReference>
<reference evidence="7" key="1">
    <citation type="submission" date="2025-08" db="UniProtKB">
        <authorList>
            <consortium name="RefSeq"/>
        </authorList>
    </citation>
    <scope>IDENTIFICATION</scope>
    <source>
        <tissue evidence="7">Blood</tissue>
    </source>
</reference>
<dbReference type="SMART" id="SM00248">
    <property type="entry name" value="ANK"/>
    <property type="match status" value="3"/>
</dbReference>
<feature type="coiled-coil region" evidence="3">
    <location>
        <begin position="573"/>
        <end position="600"/>
    </location>
</feature>
<feature type="region of interest" description="Disordered" evidence="4">
    <location>
        <begin position="339"/>
        <end position="360"/>
    </location>
</feature>
<feature type="repeat" description="ANK" evidence="2">
    <location>
        <begin position="142"/>
        <end position="174"/>
    </location>
</feature>
<dbReference type="GeneID" id="109567588"/>
<feature type="compositionally biased region" description="Basic and acidic residues" evidence="4">
    <location>
        <begin position="210"/>
        <end position="230"/>
    </location>
</feature>
<feature type="domain" description="CCDC144C-like coiled-coil" evidence="5">
    <location>
        <begin position="184"/>
        <end position="593"/>
    </location>
</feature>
<proteinExistence type="predicted"/>
<evidence type="ECO:0000256" key="4">
    <source>
        <dbReference type="SAM" id="MobiDB-lite"/>
    </source>
</evidence>
<evidence type="ECO:0000259" key="5">
    <source>
        <dbReference type="Pfam" id="PF14915"/>
    </source>
</evidence>
<dbReference type="PROSITE" id="PS50088">
    <property type="entry name" value="ANK_REPEAT"/>
    <property type="match status" value="3"/>
</dbReference>
<dbReference type="Pfam" id="PF00023">
    <property type="entry name" value="Ank"/>
    <property type="match status" value="1"/>
</dbReference>
<evidence type="ECO:0000256" key="2">
    <source>
        <dbReference type="PROSITE-ProRule" id="PRU00023"/>
    </source>
</evidence>
<name>A0ABM4TDH6_BOSIN</name>
<dbReference type="Pfam" id="PF12796">
    <property type="entry name" value="Ank_2"/>
    <property type="match status" value="1"/>
</dbReference>
<dbReference type="PRINTS" id="PR01415">
    <property type="entry name" value="ANKYRIN"/>
</dbReference>
<feature type="region of interest" description="Disordered" evidence="4">
    <location>
        <begin position="1"/>
        <end position="38"/>
    </location>
</feature>
<dbReference type="InterPro" id="IPR002110">
    <property type="entry name" value="Ankyrin_rpt"/>
</dbReference>
<dbReference type="PANTHER" id="PTHR24147">
    <property type="entry name" value="ANKYRIN REPEAT DOMAIN 36-RELATED"/>
    <property type="match status" value="1"/>
</dbReference>
<organism evidence="6 7">
    <name type="scientific">Bos indicus</name>
    <name type="common">Zebu</name>
    <dbReference type="NCBI Taxonomy" id="9915"/>
    <lineage>
        <taxon>Eukaryota</taxon>
        <taxon>Metazoa</taxon>
        <taxon>Chordata</taxon>
        <taxon>Craniata</taxon>
        <taxon>Vertebrata</taxon>
        <taxon>Euteleostomi</taxon>
        <taxon>Mammalia</taxon>
        <taxon>Eutheria</taxon>
        <taxon>Laurasiatheria</taxon>
        <taxon>Artiodactyla</taxon>
        <taxon>Ruminantia</taxon>
        <taxon>Pecora</taxon>
        <taxon>Bovidae</taxon>
        <taxon>Bovinae</taxon>
        <taxon>Bos</taxon>
    </lineage>
</organism>
<dbReference type="Pfam" id="PF14915">
    <property type="entry name" value="CCDC144C"/>
    <property type="match status" value="1"/>
</dbReference>
<dbReference type="PANTHER" id="PTHR24147:SF60">
    <property type="entry name" value="ANKYRIN REPEAT DOMAIN-CONTAINING PROTEIN 26-RELATED"/>
    <property type="match status" value="1"/>
</dbReference>
<dbReference type="InterPro" id="IPR036770">
    <property type="entry name" value="Ankyrin_rpt-contain_sf"/>
</dbReference>
<feature type="coiled-coil region" evidence="3">
    <location>
        <begin position="370"/>
        <end position="519"/>
    </location>
</feature>
<feature type="repeat" description="ANK" evidence="2">
    <location>
        <begin position="109"/>
        <end position="141"/>
    </location>
</feature>
<feature type="region of interest" description="Disordered" evidence="4">
    <location>
        <begin position="174"/>
        <end position="230"/>
    </location>
</feature>
<evidence type="ECO:0000313" key="7">
    <source>
        <dbReference type="RefSeq" id="XP_070658089.1"/>
    </source>
</evidence>
<dbReference type="RefSeq" id="XP_070658089.1">
    <property type="nucleotide sequence ID" value="XM_070801988.1"/>
</dbReference>
<protein>
    <submittedName>
        <fullName evidence="7">Ankyrin repeat domain-containing protein 26-like isoform X4</fullName>
    </submittedName>
</protein>
<gene>
    <name evidence="7" type="primary">LOC109567588</name>
</gene>
<dbReference type="PROSITE" id="PS50297">
    <property type="entry name" value="ANK_REP_REGION"/>
    <property type="match status" value="2"/>
</dbReference>
<accession>A0ABM4TDH6</accession>
<dbReference type="Proteomes" id="UP001652663">
    <property type="component" value="Chromosome 13"/>
</dbReference>
<evidence type="ECO:0000256" key="3">
    <source>
        <dbReference type="SAM" id="Coils"/>
    </source>
</evidence>
<dbReference type="SUPFAM" id="SSF48403">
    <property type="entry name" value="Ankyrin repeat"/>
    <property type="match status" value="1"/>
</dbReference>
<dbReference type="InterPro" id="IPR050657">
    <property type="entry name" value="Ankyrin_repeat_domain"/>
</dbReference>
<keyword evidence="1 3" id="KW-0175">Coiled coil</keyword>
<feature type="compositionally biased region" description="Basic and acidic residues" evidence="4">
    <location>
        <begin position="174"/>
        <end position="195"/>
    </location>
</feature>
<keyword evidence="6" id="KW-1185">Reference proteome</keyword>
<evidence type="ECO:0000256" key="1">
    <source>
        <dbReference type="ARBA" id="ARBA00023054"/>
    </source>
</evidence>
<evidence type="ECO:0000313" key="6">
    <source>
        <dbReference type="Proteomes" id="UP001652663"/>
    </source>
</evidence>
<feature type="repeat" description="ANK" evidence="2">
    <location>
        <begin position="76"/>
        <end position="108"/>
    </location>
</feature>
<dbReference type="Gene3D" id="1.25.40.20">
    <property type="entry name" value="Ankyrin repeat-containing domain"/>
    <property type="match status" value="1"/>
</dbReference>
<sequence>MKKIFGYRSEKGESPLDSSISLGRDRGHRRTSFQPGYHTRDRDLTKIHKAASVGNVAKVQLVLLLRKNGLNDKDKKNRTALHLACANGHSEVVALLLERKCQLNLGDSENKTALMKAIECQEEECEALLLEHGADPNVTDVNGNTALHYAVFCQNVSLAAKLLSYNANIEARNEVEEEKKHKDAADERRLIEQRRSRGNNKQAFPAMENKGSDRPARKTAYEKKKVSDSGRKAKGLLRENHVQDEIATARLEIDTVNNQNQEKEKKCFEGIEIVEGENDYPQEAIKLNKETLTKAIFQHTGQLNIPIAENTMLNPELENAKQSKQRLETEVESYRFRLAPATHDHDQGQTSQRDLELASQKAKDKRLRLQDQMKSDMANLKSDNEMLSQQLSKVKNKFNQLKIKLHQTTDDLREKTLMLERVQRDLRQAQCQKQVIEHMFNEQGKVNEYLGKQESLEERLSQLQSENMLLRQQLDDAQNRANSNEKIVISIQDQFQQTLRKLQAEHEEQGLMLEERNKELINKWKHAEERMCQYENEKAEREAVVRHLQQELSDSFKKRSELAESLDVMSYHCANLEVEAQDLKSNLHQLTSQLQETQDKNVQRP</sequence>
<keyword evidence="2" id="KW-0040">ANK repeat</keyword>